<dbReference type="KEGG" id="rsl:RPSI07_p0017"/>
<gene>
    <name evidence="1" type="ORF">RPSI07_p0017</name>
</gene>
<name>D8MYD8_RALSL</name>
<organism evidence="1">
    <name type="scientific">Ralstonia solanacearum PSI07</name>
    <dbReference type="NCBI Taxonomy" id="859657"/>
    <lineage>
        <taxon>Bacteria</taxon>
        <taxon>Pseudomonadati</taxon>
        <taxon>Pseudomonadota</taxon>
        <taxon>Betaproteobacteria</taxon>
        <taxon>Burkholderiales</taxon>
        <taxon>Burkholderiaceae</taxon>
        <taxon>Ralstonia</taxon>
        <taxon>Ralstonia solanacearum species complex</taxon>
    </lineage>
</organism>
<proteinExistence type="predicted"/>
<evidence type="ECO:0000313" key="1">
    <source>
        <dbReference type="EMBL" id="CBJ34354.1"/>
    </source>
</evidence>
<reference evidence="1" key="2">
    <citation type="submission" date="2010-02" db="EMBL/GenBank/DDBJ databases">
        <authorList>
            <person name="Genoscope - CEA"/>
        </authorList>
    </citation>
    <scope>NUCLEOTIDE SEQUENCE</scope>
    <source>
        <strain evidence="1">PSI07</strain>
        <plasmid evidence="1">pRSI13</plasmid>
    </source>
</reference>
<sequence>MAGHCTDDNQEAMMALPPRLEAHHVQSLFDAGRKPEDAVMPCERCGAMPARKVDLVGVTKRLCSPCHALECSSNWEIWNS</sequence>
<protein>
    <submittedName>
        <fullName evidence="1">Hypothethical protein</fullName>
    </submittedName>
</protein>
<dbReference type="AlphaFoldDB" id="D8MYD8"/>
<geneLocation type="plasmid" evidence="1">
    <name>pRSI13</name>
</geneLocation>
<dbReference type="EMBL" id="FP885890">
    <property type="protein sequence ID" value="CBJ34354.1"/>
    <property type="molecule type" value="Genomic_DNA"/>
</dbReference>
<accession>D8MYD8</accession>
<reference evidence="1" key="1">
    <citation type="journal article" date="2010" name="BMC Genomics">
        <title>Genomes of three tomato pathogens within the Ralstonia solanacearum species complex reveal significant evolutionary divergence.</title>
        <authorList>
            <person name="Remenant B."/>
            <person name="Coupat-Goutaland B."/>
            <person name="Guidot A."/>
            <person name="Cellier G."/>
            <person name="Wicker E."/>
            <person name="Allen C."/>
            <person name="Fegan M."/>
            <person name="Pruvost O."/>
            <person name="Elbaz M."/>
            <person name="Calteau A."/>
            <person name="Salvignol G."/>
            <person name="Mornico D."/>
            <person name="Mangenot S."/>
            <person name="Barbe V."/>
            <person name="Medigue C."/>
            <person name="Prior P."/>
        </authorList>
    </citation>
    <scope>NUCLEOTIDE SEQUENCE [LARGE SCALE GENOMIC DNA]</scope>
    <source>
        <strain evidence="1">PSI07</strain>
        <plasmid evidence="1">pRSI13</plasmid>
    </source>
</reference>
<keyword evidence="1" id="KW-0614">Plasmid</keyword>
<dbReference type="PATRIC" id="fig|859657.5.peg.16"/>